<comment type="caution">
    <text evidence="2">The sequence shown here is derived from an EMBL/GenBank/DDBJ whole genome shotgun (WGS) entry which is preliminary data.</text>
</comment>
<feature type="domain" description="NADP-dependent oxidoreductase" evidence="1">
    <location>
        <begin position="4"/>
        <end position="271"/>
    </location>
</feature>
<dbReference type="Proteomes" id="UP000223913">
    <property type="component" value="Unassembled WGS sequence"/>
</dbReference>
<dbReference type="EMBL" id="PDUD01000020">
    <property type="protein sequence ID" value="PHN05670.1"/>
    <property type="molecule type" value="Genomic_DNA"/>
</dbReference>
<sequence length="291" mass="33372">MWGWTLSKAECFQLMDEFYRMGGRQVDAATNYPINKIPTDFRAAEQILLEWIGTHGITDLEVIMKVGSINNLRTPDHNLSKSFLLLNLDDYRHRFGSNLDTFMIHWDNRDDRTEIERSLEVLEIAVQDGLQAGLSGIRHPDIYAGLNEAFQLDFRIQVKHNLFQSDLDRYAPLQDHARFLAYGINAGGVKLRTDHYRPESNLIVRGGSAGTTPLHTKLESLIPHWNQRDVPESIRNFNQISMIYAYHHPKINGILIGPSRIDQLQSSLHFFGLLAGDAYRPVYQSLLDIQN</sequence>
<evidence type="ECO:0000313" key="3">
    <source>
        <dbReference type="Proteomes" id="UP000223913"/>
    </source>
</evidence>
<dbReference type="OrthoDB" id="1491134at2"/>
<dbReference type="Pfam" id="PF00248">
    <property type="entry name" value="Aldo_ket_red"/>
    <property type="match status" value="1"/>
</dbReference>
<organism evidence="2 3">
    <name type="scientific">Flavilitoribacter nigricans (strain ATCC 23147 / DSM 23189 / NBRC 102662 / NCIMB 1420 / SS-2)</name>
    <name type="common">Lewinella nigricans</name>
    <dbReference type="NCBI Taxonomy" id="1122177"/>
    <lineage>
        <taxon>Bacteria</taxon>
        <taxon>Pseudomonadati</taxon>
        <taxon>Bacteroidota</taxon>
        <taxon>Saprospiria</taxon>
        <taxon>Saprospirales</taxon>
        <taxon>Lewinellaceae</taxon>
        <taxon>Flavilitoribacter</taxon>
    </lineage>
</organism>
<name>A0A2D0NBD4_FLAN2</name>
<dbReference type="InterPro" id="IPR023210">
    <property type="entry name" value="NADP_OxRdtase_dom"/>
</dbReference>
<dbReference type="SUPFAM" id="SSF51430">
    <property type="entry name" value="NAD(P)-linked oxidoreductase"/>
    <property type="match status" value="1"/>
</dbReference>
<reference evidence="2 3" key="1">
    <citation type="submission" date="2017-10" db="EMBL/GenBank/DDBJ databases">
        <title>The draft genome sequence of Lewinella nigricans NBRC 102662.</title>
        <authorList>
            <person name="Wang K."/>
        </authorList>
    </citation>
    <scope>NUCLEOTIDE SEQUENCE [LARGE SCALE GENOMIC DNA]</scope>
    <source>
        <strain evidence="2 3">NBRC 102662</strain>
    </source>
</reference>
<gene>
    <name evidence="2" type="ORF">CRP01_14400</name>
</gene>
<proteinExistence type="predicted"/>
<keyword evidence="3" id="KW-1185">Reference proteome</keyword>
<evidence type="ECO:0000259" key="1">
    <source>
        <dbReference type="Pfam" id="PF00248"/>
    </source>
</evidence>
<protein>
    <recommendedName>
        <fullName evidence="1">NADP-dependent oxidoreductase domain-containing protein</fullName>
    </recommendedName>
</protein>
<dbReference type="Gene3D" id="3.20.20.100">
    <property type="entry name" value="NADP-dependent oxidoreductase domain"/>
    <property type="match status" value="1"/>
</dbReference>
<accession>A0A2D0NBD4</accession>
<dbReference type="InterPro" id="IPR036812">
    <property type="entry name" value="NAD(P)_OxRdtase_dom_sf"/>
</dbReference>
<evidence type="ECO:0000313" key="2">
    <source>
        <dbReference type="EMBL" id="PHN05670.1"/>
    </source>
</evidence>
<dbReference type="AlphaFoldDB" id="A0A2D0NBD4"/>